<comment type="similarity">
    <text evidence="3 16">Belongs to the CDP-alcohol phosphatidyltransferase class-I family.</text>
</comment>
<comment type="catalytic activity">
    <reaction evidence="14">
        <text>a CDP-1,2-diacyl-sn-glycerol + sn-glycerol 3-phosphate = a 1,2-diacyl-sn-glycero-3-phospho-(1'-sn-glycero-3'-phosphate) + CMP + H(+)</text>
        <dbReference type="Rhea" id="RHEA:12593"/>
        <dbReference type="ChEBI" id="CHEBI:15378"/>
        <dbReference type="ChEBI" id="CHEBI:57597"/>
        <dbReference type="ChEBI" id="CHEBI:58332"/>
        <dbReference type="ChEBI" id="CHEBI:60110"/>
        <dbReference type="ChEBI" id="CHEBI:60377"/>
        <dbReference type="EC" id="2.7.8.5"/>
    </reaction>
</comment>
<dbReference type="InterPro" id="IPR004570">
    <property type="entry name" value="Phosphatidylglycerol_P_synth"/>
</dbReference>
<comment type="subcellular location">
    <subcellularLocation>
        <location evidence="1">Membrane</location>
        <topology evidence="1">Multi-pass membrane protein</topology>
    </subcellularLocation>
</comment>
<proteinExistence type="inferred from homology"/>
<organism evidence="18 19">
    <name type="scientific">Candidatus Avitreponema avistercoris</name>
    <dbReference type="NCBI Taxonomy" id="2840705"/>
    <lineage>
        <taxon>Bacteria</taxon>
        <taxon>Pseudomonadati</taxon>
        <taxon>Spirochaetota</taxon>
        <taxon>Spirochaetia</taxon>
        <taxon>Spirochaetales</taxon>
        <taxon>Candidatus Avitreponema</taxon>
    </lineage>
</organism>
<evidence type="ECO:0000256" key="4">
    <source>
        <dbReference type="ARBA" id="ARBA00013170"/>
    </source>
</evidence>
<gene>
    <name evidence="18" type="primary">pgsA</name>
    <name evidence="18" type="ORF">IAA96_02460</name>
</gene>
<keyword evidence="6" id="KW-0444">Lipid biosynthesis</keyword>
<feature type="transmembrane region" description="Helical" evidence="17">
    <location>
        <begin position="168"/>
        <end position="192"/>
    </location>
</feature>
<dbReference type="EC" id="2.7.8.5" evidence="4 15"/>
<dbReference type="Pfam" id="PF01066">
    <property type="entry name" value="CDP-OH_P_transf"/>
    <property type="match status" value="1"/>
</dbReference>
<dbReference type="GO" id="GO:0016020">
    <property type="term" value="C:membrane"/>
    <property type="evidence" value="ECO:0007669"/>
    <property type="project" value="UniProtKB-SubCell"/>
</dbReference>
<comment type="pathway">
    <text evidence="2">Phospholipid metabolism; phosphatidylglycerol biosynthesis; phosphatidylglycerol from CDP-diacylglycerol: step 1/2.</text>
</comment>
<dbReference type="Gene3D" id="1.20.120.1760">
    <property type="match status" value="1"/>
</dbReference>
<dbReference type="InterPro" id="IPR050324">
    <property type="entry name" value="CDP-alcohol_PTase-I"/>
</dbReference>
<dbReference type="PIRSF" id="PIRSF000847">
    <property type="entry name" value="Phos_ph_gly_syn"/>
    <property type="match status" value="1"/>
</dbReference>
<evidence type="ECO:0000256" key="12">
    <source>
        <dbReference type="ARBA" id="ARBA00023209"/>
    </source>
</evidence>
<dbReference type="InterPro" id="IPR000462">
    <property type="entry name" value="CDP-OH_P_trans"/>
</dbReference>
<keyword evidence="12" id="KW-0594">Phospholipid biosynthesis</keyword>
<evidence type="ECO:0000256" key="17">
    <source>
        <dbReference type="SAM" id="Phobius"/>
    </source>
</evidence>
<evidence type="ECO:0000256" key="11">
    <source>
        <dbReference type="ARBA" id="ARBA00023136"/>
    </source>
</evidence>
<dbReference type="InterPro" id="IPR043130">
    <property type="entry name" value="CDP-OH_PTrfase_TM_dom"/>
</dbReference>
<evidence type="ECO:0000256" key="9">
    <source>
        <dbReference type="ARBA" id="ARBA00022989"/>
    </source>
</evidence>
<evidence type="ECO:0000256" key="2">
    <source>
        <dbReference type="ARBA" id="ARBA00005042"/>
    </source>
</evidence>
<evidence type="ECO:0000256" key="15">
    <source>
        <dbReference type="NCBIfam" id="TIGR00560"/>
    </source>
</evidence>
<reference evidence="18" key="1">
    <citation type="submission" date="2020-10" db="EMBL/GenBank/DDBJ databases">
        <authorList>
            <person name="Gilroy R."/>
        </authorList>
    </citation>
    <scope>NUCLEOTIDE SEQUENCE</scope>
    <source>
        <strain evidence="18">B3-4054</strain>
    </source>
</reference>
<reference evidence="18" key="2">
    <citation type="journal article" date="2021" name="PeerJ">
        <title>Extensive microbial diversity within the chicken gut microbiome revealed by metagenomics and culture.</title>
        <authorList>
            <person name="Gilroy R."/>
            <person name="Ravi A."/>
            <person name="Getino M."/>
            <person name="Pursley I."/>
            <person name="Horton D.L."/>
            <person name="Alikhan N.F."/>
            <person name="Baker D."/>
            <person name="Gharbi K."/>
            <person name="Hall N."/>
            <person name="Watson M."/>
            <person name="Adriaenssens E.M."/>
            <person name="Foster-Nyarko E."/>
            <person name="Jarju S."/>
            <person name="Secka A."/>
            <person name="Antonio M."/>
            <person name="Oren A."/>
            <person name="Chaudhuri R.R."/>
            <person name="La Ragione R."/>
            <person name="Hildebrand F."/>
            <person name="Pallen M.J."/>
        </authorList>
    </citation>
    <scope>NUCLEOTIDE SEQUENCE</scope>
    <source>
        <strain evidence="18">B3-4054</strain>
    </source>
</reference>
<dbReference type="AlphaFoldDB" id="A0A9D9EMM2"/>
<dbReference type="InterPro" id="IPR048254">
    <property type="entry name" value="CDP_ALCOHOL_P_TRANSF_CS"/>
</dbReference>
<evidence type="ECO:0000256" key="10">
    <source>
        <dbReference type="ARBA" id="ARBA00023098"/>
    </source>
</evidence>
<keyword evidence="11 17" id="KW-0472">Membrane</keyword>
<keyword evidence="9 17" id="KW-1133">Transmembrane helix</keyword>
<keyword evidence="7 16" id="KW-0808">Transferase</keyword>
<dbReference type="Proteomes" id="UP000823616">
    <property type="component" value="Unassembled WGS sequence"/>
</dbReference>
<protein>
    <recommendedName>
        <fullName evidence="5 15">CDP-diacylglycerol--glycerol-3-phosphate 3-phosphatidyltransferase</fullName>
        <ecNumber evidence="4 15">2.7.8.5</ecNumber>
    </recommendedName>
</protein>
<keyword evidence="10" id="KW-0443">Lipid metabolism</keyword>
<evidence type="ECO:0000256" key="6">
    <source>
        <dbReference type="ARBA" id="ARBA00022516"/>
    </source>
</evidence>
<evidence type="ECO:0000256" key="7">
    <source>
        <dbReference type="ARBA" id="ARBA00022679"/>
    </source>
</evidence>
<evidence type="ECO:0000256" key="5">
    <source>
        <dbReference type="ARBA" id="ARBA00014944"/>
    </source>
</evidence>
<comment type="caution">
    <text evidence="18">The sequence shown here is derived from an EMBL/GenBank/DDBJ whole genome shotgun (WGS) entry which is preliminary data.</text>
</comment>
<dbReference type="PANTHER" id="PTHR14269:SF11">
    <property type="entry name" value="CDP-DIACYLGLYCEROL--GLYCEROL-3-PHOSPHATE 3-PHOSPHATIDYLTRANSFERASE"/>
    <property type="match status" value="1"/>
</dbReference>
<evidence type="ECO:0000256" key="1">
    <source>
        <dbReference type="ARBA" id="ARBA00004141"/>
    </source>
</evidence>
<keyword evidence="13" id="KW-1208">Phospholipid metabolism</keyword>
<feature type="transmembrane region" description="Helical" evidence="17">
    <location>
        <begin position="131"/>
        <end position="148"/>
    </location>
</feature>
<evidence type="ECO:0000313" key="19">
    <source>
        <dbReference type="Proteomes" id="UP000823616"/>
    </source>
</evidence>
<sequence>MQLANFFSMNRLVLAPVFFLLYFLPDAVPAFTVPSVYILAPLFLYMEFTDFLDGFCARKYNMVSDFGKLFDPFADVLTNLTVFFTFAVSGYLPPFFFVLVLFREMSMQFVRMLAMRNGVVIAARMAGKVKTVVYIVAAGFSLLIESLVRLNSAYAFLSEETFEPLRNVLGAVNICLYALAVILSVTSFLNYLRLFRSALKQPLPENGRP</sequence>
<evidence type="ECO:0000256" key="3">
    <source>
        <dbReference type="ARBA" id="ARBA00010441"/>
    </source>
</evidence>
<dbReference type="PANTHER" id="PTHR14269">
    <property type="entry name" value="CDP-DIACYLGLYCEROL--GLYCEROL-3-PHOSPHATE 3-PHOSPHATIDYLTRANSFERASE-RELATED"/>
    <property type="match status" value="1"/>
</dbReference>
<accession>A0A9D9EMM2</accession>
<dbReference type="EMBL" id="JADIMS010000041">
    <property type="protein sequence ID" value="MBO8449947.1"/>
    <property type="molecule type" value="Genomic_DNA"/>
</dbReference>
<feature type="transmembrane region" description="Helical" evidence="17">
    <location>
        <begin position="80"/>
        <end position="102"/>
    </location>
</feature>
<keyword evidence="8 17" id="KW-0812">Transmembrane</keyword>
<evidence type="ECO:0000256" key="16">
    <source>
        <dbReference type="RuleBase" id="RU003750"/>
    </source>
</evidence>
<evidence type="ECO:0000256" key="13">
    <source>
        <dbReference type="ARBA" id="ARBA00023264"/>
    </source>
</evidence>
<dbReference type="GO" id="GO:0046474">
    <property type="term" value="P:glycerophospholipid biosynthetic process"/>
    <property type="evidence" value="ECO:0007669"/>
    <property type="project" value="TreeGrafter"/>
</dbReference>
<evidence type="ECO:0000256" key="14">
    <source>
        <dbReference type="ARBA" id="ARBA00048586"/>
    </source>
</evidence>
<dbReference type="NCBIfam" id="TIGR00560">
    <property type="entry name" value="pgsA"/>
    <property type="match status" value="1"/>
</dbReference>
<dbReference type="GO" id="GO:0008444">
    <property type="term" value="F:CDP-diacylglycerol-glycerol-3-phosphate 3-phosphatidyltransferase activity"/>
    <property type="evidence" value="ECO:0007669"/>
    <property type="project" value="UniProtKB-UniRule"/>
</dbReference>
<dbReference type="PROSITE" id="PS00379">
    <property type="entry name" value="CDP_ALCOHOL_P_TRANSF"/>
    <property type="match status" value="1"/>
</dbReference>
<evidence type="ECO:0000313" key="18">
    <source>
        <dbReference type="EMBL" id="MBO8449947.1"/>
    </source>
</evidence>
<evidence type="ECO:0000256" key="8">
    <source>
        <dbReference type="ARBA" id="ARBA00022692"/>
    </source>
</evidence>
<name>A0A9D9EMM2_9SPIR</name>